<name>A0AAW5R323_9HYPH</name>
<gene>
    <name evidence="1" type="ORF">MUB46_16750</name>
</gene>
<comment type="caution">
    <text evidence="1">The sequence shown here is derived from an EMBL/GenBank/DDBJ whole genome shotgun (WGS) entry which is preliminary data.</text>
</comment>
<evidence type="ECO:0000313" key="2">
    <source>
        <dbReference type="Proteomes" id="UP001320898"/>
    </source>
</evidence>
<keyword evidence="2" id="KW-1185">Reference proteome</keyword>
<protein>
    <submittedName>
        <fullName evidence="1">Uncharacterized protein</fullName>
    </submittedName>
</protein>
<dbReference type="EMBL" id="JALIDZ010000007">
    <property type="protein sequence ID" value="MCT8973514.1"/>
    <property type="molecule type" value="Genomic_DNA"/>
</dbReference>
<dbReference type="RefSeq" id="WP_261617077.1">
    <property type="nucleotide sequence ID" value="NZ_JALIDZ010000007.1"/>
</dbReference>
<proteinExistence type="predicted"/>
<reference evidence="1 2" key="1">
    <citation type="submission" date="2022-04" db="EMBL/GenBank/DDBJ databases">
        <authorList>
            <person name="Ye Y.-Q."/>
            <person name="Du Z.-J."/>
        </authorList>
    </citation>
    <scope>NUCLEOTIDE SEQUENCE [LARGE SCALE GENOMIC DNA]</scope>
    <source>
        <strain evidence="1 2">A6E488</strain>
    </source>
</reference>
<evidence type="ECO:0000313" key="1">
    <source>
        <dbReference type="EMBL" id="MCT8973514.1"/>
    </source>
</evidence>
<dbReference type="Proteomes" id="UP001320898">
    <property type="component" value="Unassembled WGS sequence"/>
</dbReference>
<sequence>MEIIVFLLCPYGSVVTGPLAVPPAAKGRARGKRKLLSSCFPHKLTGFSHCENIMHLESEISPEKAAFGASPLQTAKVVVPAAAGRTSNYGIDFLTMSNILLVMQKGFSRD</sequence>
<accession>A0AAW5R323</accession>
<dbReference type="AlphaFoldDB" id="A0AAW5R323"/>
<organism evidence="1 2">
    <name type="scientific">Microbaculum marinisediminis</name>
    <dbReference type="NCBI Taxonomy" id="2931392"/>
    <lineage>
        <taxon>Bacteria</taxon>
        <taxon>Pseudomonadati</taxon>
        <taxon>Pseudomonadota</taxon>
        <taxon>Alphaproteobacteria</taxon>
        <taxon>Hyphomicrobiales</taxon>
        <taxon>Tepidamorphaceae</taxon>
        <taxon>Microbaculum</taxon>
    </lineage>
</organism>